<name>A0A2S4KVQ3_9HYPO</name>
<reference evidence="3 4" key="1">
    <citation type="submission" date="2018-01" db="EMBL/GenBank/DDBJ databases">
        <title>Harnessing the power of phylogenomics to disentangle the directionality and signatures of interkingdom host jumping in the parasitic fungal genus Tolypocladium.</title>
        <authorList>
            <person name="Quandt C.A."/>
            <person name="Patterson W."/>
            <person name="Spatafora J.W."/>
        </authorList>
    </citation>
    <scope>NUCLEOTIDE SEQUENCE [LARGE SCALE GENOMIC DNA]</scope>
    <source>
        <strain evidence="3 4">NRBC 100945</strain>
    </source>
</reference>
<dbReference type="Gene3D" id="2.30.180.10">
    <property type="entry name" value="FAS1 domain"/>
    <property type="match status" value="2"/>
</dbReference>
<gene>
    <name evidence="3" type="ORF">TPAR_05565</name>
</gene>
<dbReference type="PROSITE" id="PS50213">
    <property type="entry name" value="FAS1"/>
    <property type="match status" value="2"/>
</dbReference>
<keyword evidence="4" id="KW-1185">Reference proteome</keyword>
<feature type="signal peptide" evidence="1">
    <location>
        <begin position="1"/>
        <end position="20"/>
    </location>
</feature>
<dbReference type="OrthoDB" id="286301at2759"/>
<evidence type="ECO:0000259" key="2">
    <source>
        <dbReference type="PROSITE" id="PS50213"/>
    </source>
</evidence>
<dbReference type="GO" id="GO:0016236">
    <property type="term" value="P:macroautophagy"/>
    <property type="evidence" value="ECO:0007669"/>
    <property type="project" value="TreeGrafter"/>
</dbReference>
<dbReference type="SUPFAM" id="SSF82153">
    <property type="entry name" value="FAS1 domain"/>
    <property type="match status" value="2"/>
</dbReference>
<dbReference type="EMBL" id="PKSG01000560">
    <property type="protein sequence ID" value="POR34241.1"/>
    <property type="molecule type" value="Genomic_DNA"/>
</dbReference>
<dbReference type="InterPro" id="IPR050904">
    <property type="entry name" value="Adhesion/Biosynth-related"/>
</dbReference>
<dbReference type="GO" id="GO:0000329">
    <property type="term" value="C:fungal-type vacuole membrane"/>
    <property type="evidence" value="ECO:0007669"/>
    <property type="project" value="TreeGrafter"/>
</dbReference>
<evidence type="ECO:0000313" key="4">
    <source>
        <dbReference type="Proteomes" id="UP000237481"/>
    </source>
</evidence>
<dbReference type="Pfam" id="PF02469">
    <property type="entry name" value="Fasciclin"/>
    <property type="match status" value="2"/>
</dbReference>
<proteinExistence type="predicted"/>
<dbReference type="Proteomes" id="UP000237481">
    <property type="component" value="Unassembled WGS sequence"/>
</dbReference>
<evidence type="ECO:0000313" key="3">
    <source>
        <dbReference type="EMBL" id="POR34241.1"/>
    </source>
</evidence>
<dbReference type="PANTHER" id="PTHR10900">
    <property type="entry name" value="PERIOSTIN-RELATED"/>
    <property type="match status" value="1"/>
</dbReference>
<dbReference type="SMART" id="SM00554">
    <property type="entry name" value="FAS1"/>
    <property type="match status" value="2"/>
</dbReference>
<dbReference type="InterPro" id="IPR000782">
    <property type="entry name" value="FAS1_domain"/>
</dbReference>
<feature type="domain" description="FAS1" evidence="2">
    <location>
        <begin position="23"/>
        <end position="180"/>
    </location>
</feature>
<accession>A0A2S4KVQ3</accession>
<comment type="caution">
    <text evidence="3">The sequence shown here is derived from an EMBL/GenBank/DDBJ whole genome shotgun (WGS) entry which is preliminary data.</text>
</comment>
<dbReference type="InterPro" id="IPR036378">
    <property type="entry name" value="FAS1_dom_sf"/>
</dbReference>
<keyword evidence="1" id="KW-0732">Signal</keyword>
<organism evidence="3 4">
    <name type="scientific">Tolypocladium paradoxum</name>
    <dbReference type="NCBI Taxonomy" id="94208"/>
    <lineage>
        <taxon>Eukaryota</taxon>
        <taxon>Fungi</taxon>
        <taxon>Dikarya</taxon>
        <taxon>Ascomycota</taxon>
        <taxon>Pezizomycotina</taxon>
        <taxon>Sordariomycetes</taxon>
        <taxon>Hypocreomycetidae</taxon>
        <taxon>Hypocreales</taxon>
        <taxon>Ophiocordycipitaceae</taxon>
        <taxon>Tolypocladium</taxon>
    </lineage>
</organism>
<dbReference type="AlphaFoldDB" id="A0A2S4KVQ3"/>
<sequence length="414" mass="43049">MLLSNALLGLAGAFASVALADDKTDLGSVLGANKNLTKYYDLIKASRWCRKYPDILLQLPSYNGVTIVAPSDKAFDNIPYTALNGQWDAADKAKTIPLLQYHILQGTVSTKALETGPTYVKTTLLTDPQYTNVTSGQNVLVNKQPGDAVVFTTSMGTRCSLVKGDIEFQGGLIQIVDNLLIPPAPLGKTSEAFKVPSFLGGLYAAKLMPSTADRKNITVFAPLDEAFGLVGGSLEKMDPKQLARIMGYHIIPDQVLVSSALTNNSKFKTLATDASGSSQESVIIRQAGNNKYVNSAQIVQPDILIANGILHLISNVLNPDAPSASPNPEIGTQAPVLPVSSIKGAFTSALPCTTNCPVTTKATSGVAAGATATPTTSVFSSSSKGAAPARCTAQVAGAAAMGLLGVGAGLAPWL</sequence>
<feature type="chain" id="PRO_5015492539" evidence="1">
    <location>
        <begin position="21"/>
        <end position="414"/>
    </location>
</feature>
<dbReference type="PANTHER" id="PTHR10900:SF77">
    <property type="entry name" value="FI19380P1"/>
    <property type="match status" value="1"/>
</dbReference>
<protein>
    <submittedName>
        <fullName evidence="3">Transforming growth factor-beta-induced protein ig-h3</fullName>
    </submittedName>
</protein>
<dbReference type="STRING" id="94208.A0A2S4KVQ3"/>
<feature type="domain" description="FAS1" evidence="2">
    <location>
        <begin position="182"/>
        <end position="317"/>
    </location>
</feature>
<evidence type="ECO:0000256" key="1">
    <source>
        <dbReference type="SAM" id="SignalP"/>
    </source>
</evidence>